<comment type="caution">
    <text evidence="2">The sequence shown here is derived from an EMBL/GenBank/DDBJ whole genome shotgun (WGS) entry which is preliminary data.</text>
</comment>
<reference evidence="2" key="2">
    <citation type="journal article" date="2018" name="Science">
        <title>Rapid genome shrinkage in a self-fertile nematode reveals sperm competition proteins.</title>
        <authorList>
            <person name="Yin D."/>
            <person name="Schwarz E.M."/>
            <person name="Thomas C.G."/>
            <person name="Felde R.L."/>
            <person name="Korf I.F."/>
            <person name="Cutter A.D."/>
            <person name="Schartner C.M."/>
            <person name="Ralston E.J."/>
            <person name="Meyer B.J."/>
            <person name="Haag E.S."/>
        </authorList>
    </citation>
    <scope>NUCLEOTIDE SEQUENCE</scope>
    <source>
        <strain evidence="2">JU1422</strain>
    </source>
</reference>
<dbReference type="Proteomes" id="UP000230233">
    <property type="component" value="Unassembled WGS sequence"/>
</dbReference>
<dbReference type="EMBL" id="PDUG01000021">
    <property type="protein sequence ID" value="PIC12560.1"/>
    <property type="molecule type" value="Genomic_DNA"/>
</dbReference>
<accession>A0A2G5SBY2</accession>
<organism evidence="2 3">
    <name type="scientific">Caenorhabditis nigoni</name>
    <dbReference type="NCBI Taxonomy" id="1611254"/>
    <lineage>
        <taxon>Eukaryota</taxon>
        <taxon>Metazoa</taxon>
        <taxon>Ecdysozoa</taxon>
        <taxon>Nematoda</taxon>
        <taxon>Chromadorea</taxon>
        <taxon>Rhabditida</taxon>
        <taxon>Rhabditina</taxon>
        <taxon>Rhabditomorpha</taxon>
        <taxon>Rhabditoidea</taxon>
        <taxon>Rhabditidae</taxon>
        <taxon>Peloderinae</taxon>
        <taxon>Caenorhabditis</taxon>
    </lineage>
</organism>
<dbReference type="EMBL" id="PDUG01000021">
    <property type="protein sequence ID" value="PIC12564.1"/>
    <property type="molecule type" value="Genomic_DNA"/>
</dbReference>
<evidence type="ECO:0000313" key="1">
    <source>
        <dbReference type="EMBL" id="PIC12560.1"/>
    </source>
</evidence>
<proteinExistence type="predicted"/>
<name>A0A2G5SBY2_9PELO</name>
<protein>
    <submittedName>
        <fullName evidence="2">Uncharacterized protein</fullName>
    </submittedName>
</protein>
<gene>
    <name evidence="1" type="ORF">B9Z55_028334</name>
    <name evidence="2" type="ORF">B9Z55_028336</name>
</gene>
<keyword evidence="3" id="KW-1185">Reference proteome</keyword>
<evidence type="ECO:0000313" key="2">
    <source>
        <dbReference type="EMBL" id="PIC12564.1"/>
    </source>
</evidence>
<sequence>MIHKMNYHIAPVLSKDTMKLVDTMKSIGTMTLVDIFDEADTNQDGWTTHCEGSSSALRDIAHTVHADVNDDEMKPDNCKHF</sequence>
<reference evidence="3" key="1">
    <citation type="submission" date="2017-10" db="EMBL/GenBank/DDBJ databases">
        <title>Rapid genome shrinkage in a self-fertile nematode reveals novel sperm competition proteins.</title>
        <authorList>
            <person name="Yin D."/>
            <person name="Schwarz E.M."/>
            <person name="Thomas C.G."/>
            <person name="Felde R.L."/>
            <person name="Korf I.F."/>
            <person name="Cutter A.D."/>
            <person name="Schartner C.M."/>
            <person name="Ralston E.J."/>
            <person name="Meyer B.J."/>
            <person name="Haag E.S."/>
        </authorList>
    </citation>
    <scope>NUCLEOTIDE SEQUENCE [LARGE SCALE GENOMIC DNA]</scope>
    <source>
        <strain evidence="3">JU1422</strain>
    </source>
</reference>
<dbReference type="AlphaFoldDB" id="A0A2G5SBY2"/>
<evidence type="ECO:0000313" key="3">
    <source>
        <dbReference type="Proteomes" id="UP000230233"/>
    </source>
</evidence>